<organism evidence="3 4">
    <name type="scientific">Microbacterium faecale</name>
    <dbReference type="NCBI Taxonomy" id="1804630"/>
    <lineage>
        <taxon>Bacteria</taxon>
        <taxon>Bacillati</taxon>
        <taxon>Actinomycetota</taxon>
        <taxon>Actinomycetes</taxon>
        <taxon>Micrococcales</taxon>
        <taxon>Microbacteriaceae</taxon>
        <taxon>Microbacterium</taxon>
    </lineage>
</organism>
<reference evidence="3" key="1">
    <citation type="journal article" date="2014" name="Int. J. Syst. Evol. Microbiol.">
        <title>Complete genome sequence of Corynebacterium casei LMG S-19264T (=DSM 44701T), isolated from a smear-ripened cheese.</title>
        <authorList>
            <consortium name="US DOE Joint Genome Institute (JGI-PGF)"/>
            <person name="Walter F."/>
            <person name="Albersmeier A."/>
            <person name="Kalinowski J."/>
            <person name="Ruckert C."/>
        </authorList>
    </citation>
    <scope>NUCLEOTIDE SEQUENCE</scope>
    <source>
        <strain evidence="3">CGMCC 1.15152</strain>
    </source>
</reference>
<keyword evidence="4" id="KW-1185">Reference proteome</keyword>
<dbReference type="GO" id="GO:0016758">
    <property type="term" value="F:hexosyltransferase activity"/>
    <property type="evidence" value="ECO:0007669"/>
    <property type="project" value="TreeGrafter"/>
</dbReference>
<proteinExistence type="predicted"/>
<evidence type="ECO:0000313" key="4">
    <source>
        <dbReference type="Proteomes" id="UP000633205"/>
    </source>
</evidence>
<protein>
    <submittedName>
        <fullName evidence="3">N-acetylmannosaminyltransferase</fullName>
    </submittedName>
</protein>
<gene>
    <name evidence="3" type="ORF">GCM10010915_28340</name>
</gene>
<keyword evidence="1" id="KW-0328">Glycosyltransferase</keyword>
<dbReference type="NCBIfam" id="TIGR00696">
    <property type="entry name" value="wecG_tagA_cpsF"/>
    <property type="match status" value="1"/>
</dbReference>
<dbReference type="PANTHER" id="PTHR34136:SF1">
    <property type="entry name" value="UDP-N-ACETYL-D-MANNOSAMINURONIC ACID TRANSFERASE"/>
    <property type="match status" value="1"/>
</dbReference>
<reference evidence="3" key="2">
    <citation type="submission" date="2020-09" db="EMBL/GenBank/DDBJ databases">
        <authorList>
            <person name="Sun Q."/>
            <person name="Zhou Y."/>
        </authorList>
    </citation>
    <scope>NUCLEOTIDE SEQUENCE</scope>
    <source>
        <strain evidence="3">CGMCC 1.15152</strain>
    </source>
</reference>
<dbReference type="AlphaFoldDB" id="A0A916YI82"/>
<dbReference type="EMBL" id="BMHO01000002">
    <property type="protein sequence ID" value="GGD45405.1"/>
    <property type="molecule type" value="Genomic_DNA"/>
</dbReference>
<evidence type="ECO:0000313" key="3">
    <source>
        <dbReference type="EMBL" id="GGD45405.1"/>
    </source>
</evidence>
<dbReference type="InterPro" id="IPR004629">
    <property type="entry name" value="WecG_TagA_CpsF"/>
</dbReference>
<evidence type="ECO:0000256" key="2">
    <source>
        <dbReference type="ARBA" id="ARBA00022679"/>
    </source>
</evidence>
<comment type="caution">
    <text evidence="3">The sequence shown here is derived from an EMBL/GenBank/DDBJ whole genome shotgun (WGS) entry which is preliminary data.</text>
</comment>
<evidence type="ECO:0000256" key="1">
    <source>
        <dbReference type="ARBA" id="ARBA00022676"/>
    </source>
</evidence>
<name>A0A916YI82_9MICO</name>
<sequence>MSSTLTSPHAPGITRIDGVPVAAVTLREATARILEMSATGTTDILVGVNAHVVNLARHDERLRTFLNTTTFNYADGQSVVWAARSLGTVLPERVATTDLAPAVIDGAAREGAPVFFLGGAPGVASAAANRMRERTPEVVLDAAHGFFDARETDRVLGEIHDHGTRILFVGLGDPLQERWIERNRASLPPVVLTCGGLFDWLSGAHRRAPKVMQQGGLEWLWRLAIEPRRLAHRYLVGNPAFVAAVMRQRAAGRVSGAKRRFA</sequence>
<dbReference type="RefSeq" id="WP_188713053.1">
    <property type="nucleotide sequence ID" value="NZ_BMHO01000002.1"/>
</dbReference>
<accession>A0A916YI82</accession>
<keyword evidence="2" id="KW-0808">Transferase</keyword>
<dbReference type="PANTHER" id="PTHR34136">
    <property type="match status" value="1"/>
</dbReference>
<dbReference type="CDD" id="cd06533">
    <property type="entry name" value="Glyco_transf_WecG_TagA"/>
    <property type="match status" value="1"/>
</dbReference>
<dbReference type="Pfam" id="PF03808">
    <property type="entry name" value="Glyco_tran_WecG"/>
    <property type="match status" value="1"/>
</dbReference>
<dbReference type="Proteomes" id="UP000633205">
    <property type="component" value="Unassembled WGS sequence"/>
</dbReference>